<reference evidence="7 8" key="1">
    <citation type="journal article" date="2021" name="BMC Biol.">
        <title>Horizontally acquired antibacterial genes associated with adaptive radiation of ladybird beetles.</title>
        <authorList>
            <person name="Li H.S."/>
            <person name="Tang X.F."/>
            <person name="Huang Y.H."/>
            <person name="Xu Z.Y."/>
            <person name="Chen M.L."/>
            <person name="Du X.Y."/>
            <person name="Qiu B.Y."/>
            <person name="Chen P.T."/>
            <person name="Zhang W."/>
            <person name="Slipinski A."/>
            <person name="Escalona H.E."/>
            <person name="Waterhouse R.M."/>
            <person name="Zwick A."/>
            <person name="Pang H."/>
        </authorList>
    </citation>
    <scope>NUCLEOTIDE SEQUENCE [LARGE SCALE GENOMIC DNA]</scope>
    <source>
        <strain evidence="7">SYSU2018</strain>
    </source>
</reference>
<sequence>MRFLYIFLLVTAVSCGKIPKEYARAMNELAVDLCKEYMAHGNNFVFSAYSLETILGLLTVGAKGDTADEIRKLLQLRSPDETLKSEFKLMQTELNGLEDVTMASANKIYLGENFKIESDFLKTATEDFDAGVQNIDFKNKKEAVNVINSWVENKTHNKIQNLLSEDKLDEATRMVLVNAFYFKGEWRHPFKIVDTEKKNFHVAKNETVKVDTMKVTATMYVHHSHEHKVTFLRLPYRGGNGKTFLTIVLSHDIDVLHHMQAHLKRTIPKFNFTAEHMTVYLPKFRVEATLDLKPTLEKMGITKLFSAPDLSGITKESVAVDAVSQKVFINVDEEGTEAAAATAAQTVPYSSDVTLADVPVYHVDRPFFYCLQYDDLPIITGAIMDPSKS</sequence>
<dbReference type="EMBL" id="JABFTP020000103">
    <property type="protein sequence ID" value="KAL3276847.1"/>
    <property type="molecule type" value="Genomic_DNA"/>
</dbReference>
<dbReference type="GO" id="GO:0004867">
    <property type="term" value="F:serine-type endopeptidase inhibitor activity"/>
    <property type="evidence" value="ECO:0007669"/>
    <property type="project" value="UniProtKB-KW"/>
</dbReference>
<evidence type="ECO:0000256" key="3">
    <source>
        <dbReference type="ARBA" id="ARBA00022900"/>
    </source>
</evidence>
<dbReference type="InterPro" id="IPR042185">
    <property type="entry name" value="Serpin_sf_2"/>
</dbReference>
<keyword evidence="8" id="KW-1185">Reference proteome</keyword>
<accession>A0ABD2NDT4</accession>
<proteinExistence type="inferred from homology"/>
<evidence type="ECO:0000256" key="2">
    <source>
        <dbReference type="ARBA" id="ARBA00022690"/>
    </source>
</evidence>
<keyword evidence="5" id="KW-0732">Signal</keyword>
<dbReference type="SUPFAM" id="SSF56574">
    <property type="entry name" value="Serpins"/>
    <property type="match status" value="1"/>
</dbReference>
<evidence type="ECO:0000259" key="6">
    <source>
        <dbReference type="SMART" id="SM00093"/>
    </source>
</evidence>
<evidence type="ECO:0000256" key="1">
    <source>
        <dbReference type="ARBA" id="ARBA00009500"/>
    </source>
</evidence>
<dbReference type="InterPro" id="IPR042178">
    <property type="entry name" value="Serpin_sf_1"/>
</dbReference>
<dbReference type="Gene3D" id="2.30.39.10">
    <property type="entry name" value="Alpha-1-antitrypsin, domain 1"/>
    <property type="match status" value="1"/>
</dbReference>
<dbReference type="InterPro" id="IPR036186">
    <property type="entry name" value="Serpin_sf"/>
</dbReference>
<dbReference type="PROSITE" id="PS51257">
    <property type="entry name" value="PROKAR_LIPOPROTEIN"/>
    <property type="match status" value="1"/>
</dbReference>
<dbReference type="PANTHER" id="PTHR11461:SF211">
    <property type="entry name" value="GH10112P-RELATED"/>
    <property type="match status" value="1"/>
</dbReference>
<organism evidence="7 8">
    <name type="scientific">Cryptolaemus montrouzieri</name>
    <dbReference type="NCBI Taxonomy" id="559131"/>
    <lineage>
        <taxon>Eukaryota</taxon>
        <taxon>Metazoa</taxon>
        <taxon>Ecdysozoa</taxon>
        <taxon>Arthropoda</taxon>
        <taxon>Hexapoda</taxon>
        <taxon>Insecta</taxon>
        <taxon>Pterygota</taxon>
        <taxon>Neoptera</taxon>
        <taxon>Endopterygota</taxon>
        <taxon>Coleoptera</taxon>
        <taxon>Polyphaga</taxon>
        <taxon>Cucujiformia</taxon>
        <taxon>Coccinelloidea</taxon>
        <taxon>Coccinellidae</taxon>
        <taxon>Scymninae</taxon>
        <taxon>Scymnini</taxon>
        <taxon>Cryptolaemus</taxon>
    </lineage>
</organism>
<feature type="domain" description="Serpin" evidence="6">
    <location>
        <begin position="31"/>
        <end position="386"/>
    </location>
</feature>
<dbReference type="Gene3D" id="3.30.497.10">
    <property type="entry name" value="Antithrombin, subunit I, domain 2"/>
    <property type="match status" value="1"/>
</dbReference>
<evidence type="ECO:0000313" key="8">
    <source>
        <dbReference type="Proteomes" id="UP001516400"/>
    </source>
</evidence>
<evidence type="ECO:0000256" key="5">
    <source>
        <dbReference type="SAM" id="SignalP"/>
    </source>
</evidence>
<evidence type="ECO:0000313" key="7">
    <source>
        <dbReference type="EMBL" id="KAL3276847.1"/>
    </source>
</evidence>
<keyword evidence="2" id="KW-0646">Protease inhibitor</keyword>
<keyword evidence="3" id="KW-0722">Serine protease inhibitor</keyword>
<dbReference type="InterPro" id="IPR000215">
    <property type="entry name" value="Serpin_fam"/>
</dbReference>
<feature type="chain" id="PRO_5044797493" description="Serpin domain-containing protein" evidence="5">
    <location>
        <begin position="16"/>
        <end position="389"/>
    </location>
</feature>
<dbReference type="InterPro" id="IPR023796">
    <property type="entry name" value="Serpin_dom"/>
</dbReference>
<dbReference type="PANTHER" id="PTHR11461">
    <property type="entry name" value="SERINE PROTEASE INHIBITOR, SERPIN"/>
    <property type="match status" value="1"/>
</dbReference>
<comment type="caution">
    <text evidence="7">The sequence shown here is derived from an EMBL/GenBank/DDBJ whole genome shotgun (WGS) entry which is preliminary data.</text>
</comment>
<dbReference type="SMART" id="SM00093">
    <property type="entry name" value="SERPIN"/>
    <property type="match status" value="1"/>
</dbReference>
<gene>
    <name evidence="7" type="ORF">HHI36_012210</name>
</gene>
<dbReference type="Proteomes" id="UP001516400">
    <property type="component" value="Unassembled WGS sequence"/>
</dbReference>
<feature type="signal peptide" evidence="5">
    <location>
        <begin position="1"/>
        <end position="15"/>
    </location>
</feature>
<evidence type="ECO:0000256" key="4">
    <source>
        <dbReference type="RuleBase" id="RU000411"/>
    </source>
</evidence>
<protein>
    <recommendedName>
        <fullName evidence="6">Serpin domain-containing protein</fullName>
    </recommendedName>
</protein>
<name>A0ABD2NDT4_9CUCU</name>
<comment type="similarity">
    <text evidence="1 4">Belongs to the serpin family.</text>
</comment>
<dbReference type="AlphaFoldDB" id="A0ABD2NDT4"/>
<dbReference type="Pfam" id="PF00079">
    <property type="entry name" value="Serpin"/>
    <property type="match status" value="1"/>
</dbReference>